<name>A0A9N9H796_9GLOM</name>
<proteinExistence type="predicted"/>
<comment type="caution">
    <text evidence="1">The sequence shown here is derived from an EMBL/GenBank/DDBJ whole genome shotgun (WGS) entry which is preliminary data.</text>
</comment>
<evidence type="ECO:0000313" key="2">
    <source>
        <dbReference type="Proteomes" id="UP000789342"/>
    </source>
</evidence>
<gene>
    <name evidence="1" type="ORF">AMORRO_LOCUS10447</name>
</gene>
<evidence type="ECO:0000313" key="1">
    <source>
        <dbReference type="EMBL" id="CAG8662068.1"/>
    </source>
</evidence>
<reference evidence="1" key="1">
    <citation type="submission" date="2021-06" db="EMBL/GenBank/DDBJ databases">
        <authorList>
            <person name="Kallberg Y."/>
            <person name="Tangrot J."/>
            <person name="Rosling A."/>
        </authorList>
    </citation>
    <scope>NUCLEOTIDE SEQUENCE</scope>
    <source>
        <strain evidence="1">CL551</strain>
    </source>
</reference>
<dbReference type="AlphaFoldDB" id="A0A9N9H796"/>
<feature type="non-terminal residue" evidence="1">
    <location>
        <position position="1"/>
    </location>
</feature>
<accession>A0A9N9H796</accession>
<keyword evidence="2" id="KW-1185">Reference proteome</keyword>
<protein>
    <submittedName>
        <fullName evidence="1">3710_t:CDS:1</fullName>
    </submittedName>
</protein>
<dbReference type="Proteomes" id="UP000789342">
    <property type="component" value="Unassembled WGS sequence"/>
</dbReference>
<sequence length="85" mass="9907">KWETLQVLISIKKKETPLTSKYQLALLSHLLSITFNNTTTLSFQYHVSLHLFTQSYKNLSNNLNVRSQQNIEKETRLLAAISMRK</sequence>
<dbReference type="EMBL" id="CAJVPV010011556">
    <property type="protein sequence ID" value="CAG8662068.1"/>
    <property type="molecule type" value="Genomic_DNA"/>
</dbReference>
<organism evidence="1 2">
    <name type="scientific">Acaulospora morrowiae</name>
    <dbReference type="NCBI Taxonomy" id="94023"/>
    <lineage>
        <taxon>Eukaryota</taxon>
        <taxon>Fungi</taxon>
        <taxon>Fungi incertae sedis</taxon>
        <taxon>Mucoromycota</taxon>
        <taxon>Glomeromycotina</taxon>
        <taxon>Glomeromycetes</taxon>
        <taxon>Diversisporales</taxon>
        <taxon>Acaulosporaceae</taxon>
        <taxon>Acaulospora</taxon>
    </lineage>
</organism>